<keyword evidence="9" id="KW-1015">Disulfide bond</keyword>
<feature type="transmembrane region" description="Helical" evidence="12">
    <location>
        <begin position="716"/>
        <end position="735"/>
    </location>
</feature>
<feature type="binding site" evidence="8">
    <location>
        <position position="270"/>
    </location>
    <ligand>
        <name>Na(+)</name>
        <dbReference type="ChEBI" id="CHEBI:29101"/>
        <label>1</label>
    </ligand>
</feature>
<feature type="region of interest" description="Disordered" evidence="11">
    <location>
        <begin position="225"/>
        <end position="248"/>
    </location>
</feature>
<organism evidence="13 14">
    <name type="scientific">Ceutorhynchus assimilis</name>
    <name type="common">cabbage seed weevil</name>
    <dbReference type="NCBI Taxonomy" id="467358"/>
    <lineage>
        <taxon>Eukaryota</taxon>
        <taxon>Metazoa</taxon>
        <taxon>Ecdysozoa</taxon>
        <taxon>Arthropoda</taxon>
        <taxon>Hexapoda</taxon>
        <taxon>Insecta</taxon>
        <taxon>Pterygota</taxon>
        <taxon>Neoptera</taxon>
        <taxon>Endopterygota</taxon>
        <taxon>Coleoptera</taxon>
        <taxon>Polyphaga</taxon>
        <taxon>Cucujiformia</taxon>
        <taxon>Curculionidae</taxon>
        <taxon>Ceutorhynchinae</taxon>
        <taxon>Ceutorhynchus</taxon>
    </lineage>
</organism>
<comment type="subcellular location">
    <subcellularLocation>
        <location evidence="1">Membrane</location>
        <topology evidence="1">Multi-pass membrane protein</topology>
    </subcellularLocation>
</comment>
<sequence length="899" mass="101051">MSSVQVQPPLNLQFNANSGQLQMADEKPSNSRLGKRTLNLKSDVETVPEENDFGDKESNGTQDEEDERLEMKELRSSDPVPVTVLDHKKRDNVMADSKSSSPAGSIRRLTNRNRQYPDSQQASTSTSNKNGGTLISSISSPNFRRDPSIRSLKNYHHVMSDLHVMQGNKPPSSLDSGYGMSARPFYDAGSARSWASVGMGSTDGKKMIVRRVPTSPVELFNIVNPPTPPEEYVYDDESDDGSGDDEDSVYIKPRRQHWSNKLQFVLACIGYSVGLGSIWRFPYLCYKSGGAVFLIPYAIIMVFIGGPMLYMELAVGQFTGRGPIGALGQLCPLLKGTGLGSVVISFLMSTYYSVIIAYGVYYFFTSFRTKQPWDDCTHRWNTQYCWVPSKFSQNITKPLFSQSPAEEFYDRKVLQIGKGIEEFDILRWELVACLICAWVLIYFGIWKSIKSSAKVRYFTATFPFVIIIVLLIKSLTLEGADKGMRYFFKPRFELLLDAKVWVNAASQTFNSMGCAFGSMISFASYNKYNNSILHDTIAVWLVNGITSLIVGIFAFATIGNIANEQGTSIEDVIDDGPGLIFVVYPQTMAKMPTSQLWAVFFFFMLICLALNSQFAIVEVVVTSIQDGFPGWIKKHLMCHEVLVLIICVISFLCGLPNVTQGGIYFFQLIDHYAASISIMYLAFFEVIAISWFYGAFRLSKNVKTMTGRHPGYFIKMCWLVITPLMIFALWVFLIIDYEPPTYNNGAYHYPKWAIAIGWIICSLSIICIPAYMILVFVKAPGSTLMEKLKNSIKSDLMDKCPKCEETDCDCVIKDEEIRPMLVMQAHPEIRRDLNIQSGTPIYTPSVASNYNNATSSNSNQNTENSSRSENNNTDNVSQYDNVNERFGNILNNHNNKNKK</sequence>
<feature type="transmembrane region" description="Helical" evidence="12">
    <location>
        <begin position="537"/>
        <end position="558"/>
    </location>
</feature>
<evidence type="ECO:0000256" key="2">
    <source>
        <dbReference type="ARBA" id="ARBA00006459"/>
    </source>
</evidence>
<keyword evidence="8" id="KW-0479">Metal-binding</keyword>
<dbReference type="PROSITE" id="PS50267">
    <property type="entry name" value="NA_NEUROTRAN_SYMP_3"/>
    <property type="match status" value="1"/>
</dbReference>
<evidence type="ECO:0000256" key="3">
    <source>
        <dbReference type="ARBA" id="ARBA00022448"/>
    </source>
</evidence>
<keyword evidence="4 10" id="KW-0812">Transmembrane</keyword>
<feature type="compositionally biased region" description="Acidic residues" evidence="11">
    <location>
        <begin position="232"/>
        <end position="248"/>
    </location>
</feature>
<feature type="compositionally biased region" description="Polar residues" evidence="11">
    <location>
        <begin position="112"/>
        <end position="142"/>
    </location>
</feature>
<feature type="transmembrane region" description="Helical" evidence="12">
    <location>
        <begin position="425"/>
        <end position="445"/>
    </location>
</feature>
<dbReference type="EMBL" id="OU892277">
    <property type="protein sequence ID" value="CAG9760085.1"/>
    <property type="molecule type" value="Genomic_DNA"/>
</dbReference>
<feature type="region of interest" description="Disordered" evidence="11">
    <location>
        <begin position="1"/>
        <end position="148"/>
    </location>
</feature>
<feature type="binding site" evidence="8">
    <location>
        <position position="273"/>
    </location>
    <ligand>
        <name>Na(+)</name>
        <dbReference type="ChEBI" id="CHEBI:29101"/>
        <label>1</label>
    </ligand>
</feature>
<keyword evidence="3 10" id="KW-0813">Transport</keyword>
<feature type="compositionally biased region" description="Polar residues" evidence="11">
    <location>
        <begin position="1"/>
        <end position="21"/>
    </location>
</feature>
<gene>
    <name evidence="13" type="ORF">CEUTPL_LOCUS821</name>
</gene>
<dbReference type="PANTHER" id="PTHR11616">
    <property type="entry name" value="SODIUM/CHLORIDE DEPENDENT TRANSPORTER"/>
    <property type="match status" value="1"/>
</dbReference>
<dbReference type="PROSITE" id="PS00610">
    <property type="entry name" value="NA_NEUROTRAN_SYMP_1"/>
    <property type="match status" value="1"/>
</dbReference>
<dbReference type="GO" id="GO:0005283">
    <property type="term" value="F:amino acid:sodium symporter activity"/>
    <property type="evidence" value="ECO:0007669"/>
    <property type="project" value="TreeGrafter"/>
</dbReference>
<feature type="binding site" evidence="8">
    <location>
        <position position="608"/>
    </location>
    <ligand>
        <name>Na(+)</name>
        <dbReference type="ChEBI" id="CHEBI:29101"/>
        <label>1</label>
    </ligand>
</feature>
<feature type="transmembrane region" description="Helical" evidence="12">
    <location>
        <begin position="262"/>
        <end position="279"/>
    </location>
</feature>
<comment type="similarity">
    <text evidence="2 10">Belongs to the sodium:neurotransmitter symporter (SNF) (TC 2.A.22) family.</text>
</comment>
<feature type="binding site" evidence="8">
    <location>
        <position position="511"/>
    </location>
    <ligand>
        <name>Na(+)</name>
        <dbReference type="ChEBI" id="CHEBI:29101"/>
        <label>1</label>
    </ligand>
</feature>
<evidence type="ECO:0000256" key="1">
    <source>
        <dbReference type="ARBA" id="ARBA00004141"/>
    </source>
</evidence>
<dbReference type="PANTHER" id="PTHR11616:SF303">
    <property type="entry name" value="SODIUM- AND CHLORIDE-DEPENDENT GABA TRANSPORTER INE"/>
    <property type="match status" value="1"/>
</dbReference>
<keyword evidence="6 12" id="KW-1133">Transmembrane helix</keyword>
<dbReference type="GO" id="GO:0046872">
    <property type="term" value="F:metal ion binding"/>
    <property type="evidence" value="ECO:0007669"/>
    <property type="project" value="UniProtKB-KW"/>
</dbReference>
<feature type="compositionally biased region" description="Low complexity" evidence="11">
    <location>
        <begin position="848"/>
        <end position="875"/>
    </location>
</feature>
<evidence type="ECO:0000256" key="6">
    <source>
        <dbReference type="ARBA" id="ARBA00022989"/>
    </source>
</evidence>
<feature type="transmembrane region" description="Helical" evidence="12">
    <location>
        <begin position="755"/>
        <end position="777"/>
    </location>
</feature>
<evidence type="ECO:0000256" key="8">
    <source>
        <dbReference type="PIRSR" id="PIRSR600175-1"/>
    </source>
</evidence>
<dbReference type="Pfam" id="PF00209">
    <property type="entry name" value="SNF"/>
    <property type="match status" value="1"/>
</dbReference>
<feature type="binding site" evidence="8">
    <location>
        <position position="543"/>
    </location>
    <ligand>
        <name>Na(+)</name>
        <dbReference type="ChEBI" id="CHEBI:29101"/>
        <label>1</label>
    </ligand>
</feature>
<evidence type="ECO:0000256" key="7">
    <source>
        <dbReference type="ARBA" id="ARBA00023136"/>
    </source>
</evidence>
<dbReference type="Proteomes" id="UP001152799">
    <property type="component" value="Chromosome 1"/>
</dbReference>
<evidence type="ECO:0000313" key="13">
    <source>
        <dbReference type="EMBL" id="CAG9760085.1"/>
    </source>
</evidence>
<feature type="binding site" evidence="8">
    <location>
        <position position="612"/>
    </location>
    <ligand>
        <name>Na(+)</name>
        <dbReference type="ChEBI" id="CHEBI:29101"/>
        <label>1</label>
    </ligand>
</feature>
<dbReference type="InterPro" id="IPR000175">
    <property type="entry name" value="Na/ntran_symport"/>
</dbReference>
<feature type="transmembrane region" description="Helical" evidence="12">
    <location>
        <begin position="457"/>
        <end position="480"/>
    </location>
</feature>
<evidence type="ECO:0000256" key="4">
    <source>
        <dbReference type="ARBA" id="ARBA00022692"/>
    </source>
</evidence>
<feature type="transmembrane region" description="Helical" evidence="12">
    <location>
        <begin position="342"/>
        <end position="364"/>
    </location>
</feature>
<evidence type="ECO:0000256" key="10">
    <source>
        <dbReference type="RuleBase" id="RU003732"/>
    </source>
</evidence>
<dbReference type="GO" id="GO:0089718">
    <property type="term" value="P:amino acid import across plasma membrane"/>
    <property type="evidence" value="ECO:0007669"/>
    <property type="project" value="TreeGrafter"/>
</dbReference>
<feature type="region of interest" description="Disordered" evidence="11">
    <location>
        <begin position="846"/>
        <end position="879"/>
    </location>
</feature>
<feature type="transmembrane region" description="Helical" evidence="12">
    <location>
        <begin position="672"/>
        <end position="696"/>
    </location>
</feature>
<evidence type="ECO:0000313" key="14">
    <source>
        <dbReference type="Proteomes" id="UP001152799"/>
    </source>
</evidence>
<evidence type="ECO:0000256" key="9">
    <source>
        <dbReference type="PIRSR" id="PIRSR600175-2"/>
    </source>
</evidence>
<keyword evidence="7 12" id="KW-0472">Membrane</keyword>
<dbReference type="OrthoDB" id="6581954at2759"/>
<feature type="disulfide bond" evidence="9">
    <location>
        <begin position="376"/>
        <end position="385"/>
    </location>
</feature>
<keyword evidence="8" id="KW-0915">Sodium</keyword>
<dbReference type="InterPro" id="IPR037272">
    <property type="entry name" value="SNS_sf"/>
</dbReference>
<feature type="transmembrane region" description="Helical" evidence="12">
    <location>
        <begin position="641"/>
        <end position="666"/>
    </location>
</feature>
<feature type="transmembrane region" description="Helical" evidence="12">
    <location>
        <begin position="291"/>
        <end position="311"/>
    </location>
</feature>
<reference evidence="13" key="1">
    <citation type="submission" date="2022-01" db="EMBL/GenBank/DDBJ databases">
        <authorList>
            <person name="King R."/>
        </authorList>
    </citation>
    <scope>NUCLEOTIDE SEQUENCE</scope>
</reference>
<keyword evidence="14" id="KW-1185">Reference proteome</keyword>
<protein>
    <recommendedName>
        <fullName evidence="10">Transporter</fullName>
    </recommendedName>
</protein>
<dbReference type="GO" id="GO:0005886">
    <property type="term" value="C:plasma membrane"/>
    <property type="evidence" value="ECO:0007669"/>
    <property type="project" value="TreeGrafter"/>
</dbReference>
<dbReference type="SUPFAM" id="SSF161070">
    <property type="entry name" value="SNF-like"/>
    <property type="match status" value="1"/>
</dbReference>
<evidence type="ECO:0000256" key="11">
    <source>
        <dbReference type="SAM" id="MobiDB-lite"/>
    </source>
</evidence>
<evidence type="ECO:0000256" key="5">
    <source>
        <dbReference type="ARBA" id="ARBA00022847"/>
    </source>
</evidence>
<proteinExistence type="inferred from homology"/>
<feature type="transmembrane region" description="Helical" evidence="12">
    <location>
        <begin position="596"/>
        <end position="621"/>
    </location>
</feature>
<keyword evidence="5 10" id="KW-0769">Symport</keyword>
<accession>A0A9N9MEE4</accession>
<dbReference type="AlphaFoldDB" id="A0A9N9MEE4"/>
<evidence type="ECO:0000256" key="12">
    <source>
        <dbReference type="SAM" id="Phobius"/>
    </source>
</evidence>
<dbReference type="PRINTS" id="PR00176">
    <property type="entry name" value="NANEUSMPORT"/>
</dbReference>
<name>A0A9N9MEE4_9CUCU</name>